<dbReference type="InterPro" id="IPR020806">
    <property type="entry name" value="PKS_PP-bd"/>
</dbReference>
<dbReference type="InterPro" id="IPR020841">
    <property type="entry name" value="PKS_Beta-ketoAc_synthase_dom"/>
</dbReference>
<feature type="region of interest" description="Disordered" evidence="6">
    <location>
        <begin position="70"/>
        <end position="102"/>
    </location>
</feature>
<gene>
    <name evidence="9" type="ORF">G3I53_27490</name>
</gene>
<accession>A0A6G3R220</accession>
<dbReference type="EMBL" id="JAAGMD010000753">
    <property type="protein sequence ID" value="NEA89691.1"/>
    <property type="molecule type" value="Genomic_DNA"/>
</dbReference>
<evidence type="ECO:0000256" key="3">
    <source>
        <dbReference type="ARBA" id="ARBA00022679"/>
    </source>
</evidence>
<dbReference type="Pfam" id="PF02801">
    <property type="entry name" value="Ketoacyl-synt_C"/>
    <property type="match status" value="1"/>
</dbReference>
<dbReference type="InterPro" id="IPR009081">
    <property type="entry name" value="PP-bd_ACP"/>
</dbReference>
<feature type="domain" description="Ketosynthase family 3 (KS3)" evidence="8">
    <location>
        <begin position="101"/>
        <end position="525"/>
    </location>
</feature>
<dbReference type="SMART" id="SM00825">
    <property type="entry name" value="PKS_KS"/>
    <property type="match status" value="1"/>
</dbReference>
<dbReference type="PROSITE" id="PS00606">
    <property type="entry name" value="KS3_1"/>
    <property type="match status" value="1"/>
</dbReference>
<dbReference type="Gene3D" id="1.10.1200.10">
    <property type="entry name" value="ACP-like"/>
    <property type="match status" value="1"/>
</dbReference>
<dbReference type="GO" id="GO:0004315">
    <property type="term" value="F:3-oxoacyl-[acyl-carrier-protein] synthase activity"/>
    <property type="evidence" value="ECO:0007669"/>
    <property type="project" value="InterPro"/>
</dbReference>
<dbReference type="InterPro" id="IPR018201">
    <property type="entry name" value="Ketoacyl_synth_AS"/>
</dbReference>
<dbReference type="FunFam" id="3.40.47.10:FF:000019">
    <property type="entry name" value="Polyketide synthase type I"/>
    <property type="match status" value="1"/>
</dbReference>
<dbReference type="InterPro" id="IPR014030">
    <property type="entry name" value="Ketoacyl_synth_N"/>
</dbReference>
<keyword evidence="4" id="KW-0511">Multifunctional enzyme</keyword>
<keyword evidence="1" id="KW-0596">Phosphopantetheine</keyword>
<name>A0A6G3R220_9ACTN</name>
<evidence type="ECO:0000256" key="4">
    <source>
        <dbReference type="ARBA" id="ARBA00023268"/>
    </source>
</evidence>
<sequence length="537" mass="54759">MREWLVAAVAEAAGVDPGTVDPDRPIAELGLGSRQLVTLGAGLAELTGRTPDASAVFDHPTVTALAAAALHGPGAGPDPRPDVPAPRPHSGPAGEPPGPVGDDIAIVSMACRFPGGADDPEALWQLLAEGRDAVTDVPPGRWNTDGLHDPDPEAAGTAYSLRGGYLTGIDRFDAPFFGISPREAEAMDPQQRLLLQTAWETVERAGIVPGTLDGTATGVYVGLYDSGYLAAAGLDRLDGHVGTGSASSVASGRIAYSLGLQGPAVTVDTACSSSLVALHLAARALADGTCDLALAGGATLLVTPRGHVEFSRLRGLSPSGRCSPFSADADGVVWAEGCGLVLLKRLADARRDGDRVLAVIKGSAVNQDGRSQGLSAPSGPAQERVLRAALDAAGLRPGDLDHVETHGTGTRLGDPIEGRALARVFGPDRPAGRPLAIGSLKSNLGHTQAAAGIAGVIKTVLALRHETLPASLHAGTPTEHVDWADGGLRVVAAAEPWPRDPQRVRRAGVSAFGISGTNAHVILEEAPDPAGPGQEPA</sequence>
<feature type="compositionally biased region" description="Pro residues" evidence="6">
    <location>
        <begin position="76"/>
        <end position="99"/>
    </location>
</feature>
<dbReference type="Pfam" id="PF00109">
    <property type="entry name" value="ketoacyl-synt"/>
    <property type="match status" value="1"/>
</dbReference>
<dbReference type="InterPro" id="IPR016039">
    <property type="entry name" value="Thiolase-like"/>
</dbReference>
<dbReference type="Pfam" id="PF16197">
    <property type="entry name" value="KAsynt_C_assoc"/>
    <property type="match status" value="1"/>
</dbReference>
<dbReference type="GO" id="GO:0033068">
    <property type="term" value="P:macrolide biosynthetic process"/>
    <property type="evidence" value="ECO:0007669"/>
    <property type="project" value="UniProtKB-ARBA"/>
</dbReference>
<dbReference type="InterPro" id="IPR032821">
    <property type="entry name" value="PKS_assoc"/>
</dbReference>
<proteinExistence type="predicted"/>
<evidence type="ECO:0000256" key="1">
    <source>
        <dbReference type="ARBA" id="ARBA00022450"/>
    </source>
</evidence>
<dbReference type="GO" id="GO:0031177">
    <property type="term" value="F:phosphopantetheine binding"/>
    <property type="evidence" value="ECO:0007669"/>
    <property type="project" value="InterPro"/>
</dbReference>
<evidence type="ECO:0000256" key="2">
    <source>
        <dbReference type="ARBA" id="ARBA00022553"/>
    </source>
</evidence>
<evidence type="ECO:0000259" key="8">
    <source>
        <dbReference type="PROSITE" id="PS52004"/>
    </source>
</evidence>
<dbReference type="InterPro" id="IPR036736">
    <property type="entry name" value="ACP-like_sf"/>
</dbReference>
<keyword evidence="2" id="KW-0597">Phosphoprotein</keyword>
<evidence type="ECO:0000259" key="7">
    <source>
        <dbReference type="PROSITE" id="PS50075"/>
    </source>
</evidence>
<dbReference type="SUPFAM" id="SSF53901">
    <property type="entry name" value="Thiolase-like"/>
    <property type="match status" value="1"/>
</dbReference>
<evidence type="ECO:0000313" key="9">
    <source>
        <dbReference type="EMBL" id="NEA89691.1"/>
    </source>
</evidence>
<keyword evidence="5" id="KW-0012">Acyltransferase</keyword>
<dbReference type="GO" id="GO:0004312">
    <property type="term" value="F:fatty acid synthase activity"/>
    <property type="evidence" value="ECO:0007669"/>
    <property type="project" value="TreeGrafter"/>
</dbReference>
<protein>
    <submittedName>
        <fullName evidence="9">Type I polyketide synthase</fullName>
    </submittedName>
</protein>
<dbReference type="PANTHER" id="PTHR43775:SF51">
    <property type="entry name" value="INACTIVE PHENOLPHTHIOCEROL SYNTHESIS POLYKETIDE SYNTHASE TYPE I PKS1-RELATED"/>
    <property type="match status" value="1"/>
</dbReference>
<evidence type="ECO:0000256" key="6">
    <source>
        <dbReference type="SAM" id="MobiDB-lite"/>
    </source>
</evidence>
<dbReference type="InterPro" id="IPR014031">
    <property type="entry name" value="Ketoacyl_synth_C"/>
</dbReference>
<dbReference type="GO" id="GO:0006633">
    <property type="term" value="P:fatty acid biosynthetic process"/>
    <property type="evidence" value="ECO:0007669"/>
    <property type="project" value="InterPro"/>
</dbReference>
<keyword evidence="3" id="KW-0808">Transferase</keyword>
<dbReference type="PANTHER" id="PTHR43775">
    <property type="entry name" value="FATTY ACID SYNTHASE"/>
    <property type="match status" value="1"/>
</dbReference>
<evidence type="ECO:0000256" key="5">
    <source>
        <dbReference type="ARBA" id="ARBA00023315"/>
    </source>
</evidence>
<dbReference type="Gene3D" id="3.40.47.10">
    <property type="match status" value="1"/>
</dbReference>
<dbReference type="SUPFAM" id="SSF47336">
    <property type="entry name" value="ACP-like"/>
    <property type="match status" value="1"/>
</dbReference>
<comment type="caution">
    <text evidence="9">The sequence shown here is derived from an EMBL/GenBank/DDBJ whole genome shotgun (WGS) entry which is preliminary data.</text>
</comment>
<feature type="domain" description="Carrier" evidence="7">
    <location>
        <begin position="1"/>
        <end position="73"/>
    </location>
</feature>
<dbReference type="PROSITE" id="PS50075">
    <property type="entry name" value="CARRIER"/>
    <property type="match status" value="1"/>
</dbReference>
<reference evidence="9" key="1">
    <citation type="submission" date="2020-01" db="EMBL/GenBank/DDBJ databases">
        <title>Insect and environment-associated Actinomycetes.</title>
        <authorList>
            <person name="Currrie C."/>
            <person name="Chevrette M."/>
            <person name="Carlson C."/>
            <person name="Stubbendieck R."/>
            <person name="Wendt-Pienkowski E."/>
        </authorList>
    </citation>
    <scope>NUCLEOTIDE SEQUENCE</scope>
    <source>
        <strain evidence="9">SID14436</strain>
    </source>
</reference>
<dbReference type="InterPro" id="IPR050091">
    <property type="entry name" value="PKS_NRPS_Biosynth_Enz"/>
</dbReference>
<dbReference type="CDD" id="cd00833">
    <property type="entry name" value="PKS"/>
    <property type="match status" value="1"/>
</dbReference>
<organism evidence="9">
    <name type="scientific">Streptomyces sp. SID14436</name>
    <dbReference type="NCBI Taxonomy" id="2706070"/>
    <lineage>
        <taxon>Bacteria</taxon>
        <taxon>Bacillati</taxon>
        <taxon>Actinomycetota</taxon>
        <taxon>Actinomycetes</taxon>
        <taxon>Kitasatosporales</taxon>
        <taxon>Streptomycetaceae</taxon>
        <taxon>Streptomyces</taxon>
    </lineage>
</organism>
<feature type="non-terminal residue" evidence="9">
    <location>
        <position position="537"/>
    </location>
</feature>
<dbReference type="PROSITE" id="PS52004">
    <property type="entry name" value="KS3_2"/>
    <property type="match status" value="1"/>
</dbReference>
<dbReference type="AlphaFoldDB" id="A0A6G3R220"/>
<dbReference type="Pfam" id="PF00550">
    <property type="entry name" value="PP-binding"/>
    <property type="match status" value="1"/>
</dbReference>
<dbReference type="SMART" id="SM00823">
    <property type="entry name" value="PKS_PP"/>
    <property type="match status" value="1"/>
</dbReference>